<dbReference type="STRING" id="263852.SAMN02745116_02301"/>
<dbReference type="InterPro" id="IPR029026">
    <property type="entry name" value="tRNA_m1G_MTases_N"/>
</dbReference>
<dbReference type="FunFam" id="1.10.1270.20:FF:000001">
    <property type="entry name" value="tRNA (guanine-N(1)-)-methyltransferase"/>
    <property type="match status" value="1"/>
</dbReference>
<evidence type="ECO:0000256" key="12">
    <source>
        <dbReference type="ARBA" id="ARBA00029736"/>
    </source>
</evidence>
<evidence type="ECO:0000259" key="18">
    <source>
        <dbReference type="Pfam" id="PF01746"/>
    </source>
</evidence>
<keyword evidence="10 15" id="KW-0949">S-adenosyl-L-methionine</keyword>
<evidence type="ECO:0000256" key="14">
    <source>
        <dbReference type="ARBA" id="ARBA00047783"/>
    </source>
</evidence>
<dbReference type="GO" id="GO:0005829">
    <property type="term" value="C:cytosol"/>
    <property type="evidence" value="ECO:0007669"/>
    <property type="project" value="TreeGrafter"/>
</dbReference>
<dbReference type="PANTHER" id="PTHR46417">
    <property type="entry name" value="TRNA (GUANINE-N(1)-)-METHYLTRANSFERASE"/>
    <property type="match status" value="1"/>
</dbReference>
<evidence type="ECO:0000256" key="9">
    <source>
        <dbReference type="ARBA" id="ARBA00022679"/>
    </source>
</evidence>
<dbReference type="CDD" id="cd18080">
    <property type="entry name" value="TrmD-like"/>
    <property type="match status" value="1"/>
</dbReference>
<dbReference type="InterPro" id="IPR002649">
    <property type="entry name" value="tRNA_m1G_MeTrfase_TrmD"/>
</dbReference>
<dbReference type="AlphaFoldDB" id="A0A1T4QTW7"/>
<evidence type="ECO:0000256" key="5">
    <source>
        <dbReference type="ARBA" id="ARBA00012807"/>
    </source>
</evidence>
<comment type="function">
    <text evidence="1 15 17">Specifically methylates guanosine-37 in various tRNAs.</text>
</comment>
<dbReference type="EMBL" id="FUXI01000033">
    <property type="protein sequence ID" value="SKA06728.1"/>
    <property type="molecule type" value="Genomic_DNA"/>
</dbReference>
<dbReference type="Gene3D" id="3.40.1280.10">
    <property type="match status" value="1"/>
</dbReference>
<keyword evidence="11 15" id="KW-0819">tRNA processing</keyword>
<protein>
    <recommendedName>
        <fullName evidence="6 15">tRNA (guanine-N(1)-)-methyltransferase</fullName>
        <ecNumber evidence="5 15">2.1.1.228</ecNumber>
    </recommendedName>
    <alternativeName>
        <fullName evidence="12 15">M1G-methyltransferase</fullName>
    </alternativeName>
    <alternativeName>
        <fullName evidence="13 15">tRNA [GM37] methyltransferase</fullName>
    </alternativeName>
</protein>
<evidence type="ECO:0000256" key="1">
    <source>
        <dbReference type="ARBA" id="ARBA00002634"/>
    </source>
</evidence>
<feature type="domain" description="tRNA methyltransferase TRMD/TRM10-type" evidence="18">
    <location>
        <begin position="1"/>
        <end position="225"/>
    </location>
</feature>
<dbReference type="EC" id="2.1.1.228" evidence="5 15"/>
<comment type="similarity">
    <text evidence="3 15 17">Belongs to the RNA methyltransferase TrmD family.</text>
</comment>
<dbReference type="SUPFAM" id="SSF75217">
    <property type="entry name" value="alpha/beta knot"/>
    <property type="match status" value="1"/>
</dbReference>
<evidence type="ECO:0000256" key="8">
    <source>
        <dbReference type="ARBA" id="ARBA00022603"/>
    </source>
</evidence>
<comment type="subunit">
    <text evidence="4 15 17">Homodimer.</text>
</comment>
<dbReference type="PIRSF" id="PIRSF000386">
    <property type="entry name" value="tRNA_mtase"/>
    <property type="match status" value="1"/>
</dbReference>
<evidence type="ECO:0000313" key="19">
    <source>
        <dbReference type="EMBL" id="SKA06728.1"/>
    </source>
</evidence>
<dbReference type="NCBIfam" id="TIGR00088">
    <property type="entry name" value="trmD"/>
    <property type="match status" value="1"/>
</dbReference>
<evidence type="ECO:0000256" key="2">
    <source>
        <dbReference type="ARBA" id="ARBA00004496"/>
    </source>
</evidence>
<accession>A0A1T4QTW7</accession>
<evidence type="ECO:0000256" key="10">
    <source>
        <dbReference type="ARBA" id="ARBA00022691"/>
    </source>
</evidence>
<keyword evidence="7 15" id="KW-0963">Cytoplasm</keyword>
<evidence type="ECO:0000256" key="16">
    <source>
        <dbReference type="PIRSR" id="PIRSR000386-1"/>
    </source>
</evidence>
<dbReference type="InterPro" id="IPR016009">
    <property type="entry name" value="tRNA_MeTrfase_TRMD/TRM10"/>
</dbReference>
<evidence type="ECO:0000256" key="15">
    <source>
        <dbReference type="HAMAP-Rule" id="MF_00605"/>
    </source>
</evidence>
<organism evidence="19 20">
    <name type="scientific">Pilibacter termitis</name>
    <dbReference type="NCBI Taxonomy" id="263852"/>
    <lineage>
        <taxon>Bacteria</taxon>
        <taxon>Bacillati</taxon>
        <taxon>Bacillota</taxon>
        <taxon>Bacilli</taxon>
        <taxon>Lactobacillales</taxon>
        <taxon>Enterococcaceae</taxon>
        <taxon>Pilibacter</taxon>
    </lineage>
</organism>
<evidence type="ECO:0000256" key="3">
    <source>
        <dbReference type="ARBA" id="ARBA00007630"/>
    </source>
</evidence>
<name>A0A1T4QTW7_9ENTE</name>
<evidence type="ECO:0000256" key="4">
    <source>
        <dbReference type="ARBA" id="ARBA00011738"/>
    </source>
</evidence>
<dbReference type="RefSeq" id="WP_078808203.1">
    <property type="nucleotide sequence ID" value="NZ_FUXI01000033.1"/>
</dbReference>
<feature type="binding site" evidence="15 16">
    <location>
        <begin position="132"/>
        <end position="137"/>
    </location>
    <ligand>
        <name>S-adenosyl-L-methionine</name>
        <dbReference type="ChEBI" id="CHEBI:59789"/>
    </ligand>
</feature>
<sequence>MRIDVLTLFPEMFQSLQYSIVGKALEAEKLSLHLHDFRDFATNKQRHVDDYPYGGNTAGMLLMPQPIFDAMEKINAETPNKKRVILLDPAGKKFDQKLAEEFAKEEQLVFLCGHYEGFDERIRTLVTDEVSLGDYILTGGELGAMVMIDATTRLLPDVLGNKTSAIADSHSTGLLEEPQYTRPADFRGLKVPDVLLSGDHEKIRKWRVKESIRRTFERRPDMLEQKVLNEEEKQFLEEIKQEEQKKQRLRNP</sequence>
<dbReference type="FunFam" id="3.40.1280.10:FF:000001">
    <property type="entry name" value="tRNA (guanine-N(1)-)-methyltransferase"/>
    <property type="match status" value="1"/>
</dbReference>
<dbReference type="Gene3D" id="1.10.1270.20">
    <property type="entry name" value="tRNA(m1g37)methyltransferase, domain 2"/>
    <property type="match status" value="1"/>
</dbReference>
<keyword evidence="20" id="KW-1185">Reference proteome</keyword>
<evidence type="ECO:0000256" key="13">
    <source>
        <dbReference type="ARBA" id="ARBA00033392"/>
    </source>
</evidence>
<dbReference type="PANTHER" id="PTHR46417:SF1">
    <property type="entry name" value="TRNA (GUANINE-N(1)-)-METHYLTRANSFERASE"/>
    <property type="match status" value="1"/>
</dbReference>
<dbReference type="InterPro" id="IPR029028">
    <property type="entry name" value="Alpha/beta_knot_MTases"/>
</dbReference>
<keyword evidence="8 15" id="KW-0489">Methyltransferase</keyword>
<proteinExistence type="inferred from homology"/>
<evidence type="ECO:0000313" key="20">
    <source>
        <dbReference type="Proteomes" id="UP000190328"/>
    </source>
</evidence>
<comment type="catalytic activity">
    <reaction evidence="14 15 17">
        <text>guanosine(37) in tRNA + S-adenosyl-L-methionine = N(1)-methylguanosine(37) in tRNA + S-adenosyl-L-homocysteine + H(+)</text>
        <dbReference type="Rhea" id="RHEA:36899"/>
        <dbReference type="Rhea" id="RHEA-COMP:10145"/>
        <dbReference type="Rhea" id="RHEA-COMP:10147"/>
        <dbReference type="ChEBI" id="CHEBI:15378"/>
        <dbReference type="ChEBI" id="CHEBI:57856"/>
        <dbReference type="ChEBI" id="CHEBI:59789"/>
        <dbReference type="ChEBI" id="CHEBI:73542"/>
        <dbReference type="ChEBI" id="CHEBI:74269"/>
        <dbReference type="EC" id="2.1.1.228"/>
    </reaction>
</comment>
<dbReference type="Proteomes" id="UP000190328">
    <property type="component" value="Unassembled WGS sequence"/>
</dbReference>
<dbReference type="HAMAP" id="MF_00605">
    <property type="entry name" value="TrmD"/>
    <property type="match status" value="1"/>
</dbReference>
<evidence type="ECO:0000256" key="7">
    <source>
        <dbReference type="ARBA" id="ARBA00022490"/>
    </source>
</evidence>
<dbReference type="GO" id="GO:0002939">
    <property type="term" value="P:tRNA N1-guanine methylation"/>
    <property type="evidence" value="ECO:0007669"/>
    <property type="project" value="TreeGrafter"/>
</dbReference>
<reference evidence="19 20" key="1">
    <citation type="submission" date="2017-02" db="EMBL/GenBank/DDBJ databases">
        <authorList>
            <person name="Peterson S.W."/>
        </authorList>
    </citation>
    <scope>NUCLEOTIDE SEQUENCE [LARGE SCALE GENOMIC DNA]</scope>
    <source>
        <strain evidence="19 20">ATCC BAA-1030</strain>
    </source>
</reference>
<keyword evidence="9 15" id="KW-0808">Transferase</keyword>
<comment type="subcellular location">
    <subcellularLocation>
        <location evidence="2 15 17">Cytoplasm</location>
    </subcellularLocation>
</comment>
<dbReference type="GO" id="GO:0052906">
    <property type="term" value="F:tRNA (guanine(37)-N1)-methyltransferase activity"/>
    <property type="evidence" value="ECO:0007669"/>
    <property type="project" value="UniProtKB-UniRule"/>
</dbReference>
<dbReference type="InterPro" id="IPR023148">
    <property type="entry name" value="tRNA_m1G_MeTrfase_C_sf"/>
</dbReference>
<dbReference type="NCBIfam" id="NF000648">
    <property type="entry name" value="PRK00026.1"/>
    <property type="match status" value="1"/>
</dbReference>
<gene>
    <name evidence="15" type="primary">trmD</name>
    <name evidence="19" type="ORF">SAMN02745116_02301</name>
</gene>
<dbReference type="OrthoDB" id="9807416at2"/>
<dbReference type="Pfam" id="PF01746">
    <property type="entry name" value="tRNA_m1G_MT"/>
    <property type="match status" value="1"/>
</dbReference>
<feature type="binding site" evidence="15 16">
    <location>
        <position position="113"/>
    </location>
    <ligand>
        <name>S-adenosyl-L-methionine</name>
        <dbReference type="ChEBI" id="CHEBI:59789"/>
    </ligand>
</feature>
<evidence type="ECO:0000256" key="17">
    <source>
        <dbReference type="RuleBase" id="RU003464"/>
    </source>
</evidence>
<evidence type="ECO:0000256" key="11">
    <source>
        <dbReference type="ARBA" id="ARBA00022694"/>
    </source>
</evidence>
<evidence type="ECO:0000256" key="6">
    <source>
        <dbReference type="ARBA" id="ARBA00014679"/>
    </source>
</evidence>